<dbReference type="Gene3D" id="3.40.220.10">
    <property type="entry name" value="Leucine Aminopeptidase, subunit E, domain 1"/>
    <property type="match status" value="1"/>
</dbReference>
<dbReference type="PANTHER" id="PTHR11963">
    <property type="entry name" value="LEUCINE AMINOPEPTIDASE-RELATED"/>
    <property type="match status" value="1"/>
</dbReference>
<dbReference type="PRINTS" id="PR00481">
    <property type="entry name" value="LAMNOPPTDASE"/>
</dbReference>
<dbReference type="RefSeq" id="WP_150040829.1">
    <property type="nucleotide sequence ID" value="NZ_OW485601.1"/>
</dbReference>
<evidence type="ECO:0000313" key="8">
    <source>
        <dbReference type="Proteomes" id="UP000325255"/>
    </source>
</evidence>
<evidence type="ECO:0000256" key="4">
    <source>
        <dbReference type="ARBA" id="ARBA00022801"/>
    </source>
</evidence>
<protein>
    <submittedName>
        <fullName evidence="7">Leucyl aminopeptidase family protein</fullName>
    </submittedName>
</protein>
<dbReference type="InterPro" id="IPR043472">
    <property type="entry name" value="Macro_dom-like"/>
</dbReference>
<keyword evidence="5" id="KW-0464">Manganese</keyword>
<evidence type="ECO:0000256" key="2">
    <source>
        <dbReference type="ARBA" id="ARBA00022438"/>
    </source>
</evidence>
<evidence type="ECO:0000256" key="3">
    <source>
        <dbReference type="ARBA" id="ARBA00022670"/>
    </source>
</evidence>
<evidence type="ECO:0000259" key="6">
    <source>
        <dbReference type="Pfam" id="PF00883"/>
    </source>
</evidence>
<dbReference type="Proteomes" id="UP000325255">
    <property type="component" value="Unassembled WGS sequence"/>
</dbReference>
<dbReference type="InterPro" id="IPR011356">
    <property type="entry name" value="Leucine_aapep/pepB"/>
</dbReference>
<keyword evidence="3" id="KW-0645">Protease</keyword>
<comment type="caution">
    <text evidence="7">The sequence shown here is derived from an EMBL/GenBank/DDBJ whole genome shotgun (WGS) entry which is preliminary data.</text>
</comment>
<gene>
    <name evidence="7" type="ORF">F1189_11180</name>
</gene>
<dbReference type="SUPFAM" id="SSF52949">
    <property type="entry name" value="Macro domain-like"/>
    <property type="match status" value="1"/>
</dbReference>
<keyword evidence="8" id="KW-1185">Reference proteome</keyword>
<dbReference type="SUPFAM" id="SSF53187">
    <property type="entry name" value="Zn-dependent exopeptidases"/>
    <property type="match status" value="1"/>
</dbReference>
<dbReference type="CDD" id="cd00433">
    <property type="entry name" value="Peptidase_M17"/>
    <property type="match status" value="1"/>
</dbReference>
<keyword evidence="4" id="KW-0378">Hydrolase</keyword>
<sequence length="471" mass="48834">MPELRLIAQPGAMPRAVPVGEGTPLPRPARRAARGGRFAGRAGELCEVFAAGEHLLLVGTGTGGERALLDAGARAACRLAAFPAIALDARGLSAAEATALAAGAWLRSWRYQHLRTRPAEDAPRLAAFELVTAEAASVAPAWARAEAVLRGVCFARDLVAEPGCTLTPAGFVERLAPLAAHGITISVLGPRALRAQGFGALLAVGAGAATPPRLAVLRWKGRLKAPPIAFVGKGITFDTGGLSHKPARGMERMSGDMAGAAACAGAILALALRRSPAPAVAVLALAENAIGAASYRPGDVLRSHAGRTIEVVDTDAEGRLALADALSWTRQTCRPRAMIDLATLTGSVVTTLGHHMAGLFDNDPVLGAWVAAAGVAVGEPVWKLPIDTDHRAALDSDIADLRQCAAGRLLPDACHAAAFLREFAGGTRWAHLDIAGVARREEPCELLPAGPTGFGVRLLDRLVAMRFEDVD</sequence>
<keyword evidence="2 7" id="KW-0031">Aminopeptidase</keyword>
<comment type="similarity">
    <text evidence="1">Belongs to the peptidase M17 family.</text>
</comment>
<dbReference type="Pfam" id="PF00883">
    <property type="entry name" value="Peptidase_M17"/>
    <property type="match status" value="1"/>
</dbReference>
<feature type="domain" description="Cytosol aminopeptidase" evidence="6">
    <location>
        <begin position="154"/>
        <end position="459"/>
    </location>
</feature>
<dbReference type="GO" id="GO:0005737">
    <property type="term" value="C:cytoplasm"/>
    <property type="evidence" value="ECO:0007669"/>
    <property type="project" value="InterPro"/>
</dbReference>
<dbReference type="PANTHER" id="PTHR11963:SF23">
    <property type="entry name" value="CYTOSOL AMINOPEPTIDASE"/>
    <property type="match status" value="1"/>
</dbReference>
<dbReference type="Gene3D" id="3.40.630.10">
    <property type="entry name" value="Zn peptidases"/>
    <property type="match status" value="1"/>
</dbReference>
<evidence type="ECO:0000313" key="7">
    <source>
        <dbReference type="EMBL" id="KAA5612013.1"/>
    </source>
</evidence>
<dbReference type="GO" id="GO:0030145">
    <property type="term" value="F:manganese ion binding"/>
    <property type="evidence" value="ECO:0007669"/>
    <property type="project" value="InterPro"/>
</dbReference>
<dbReference type="GO" id="GO:0006508">
    <property type="term" value="P:proteolysis"/>
    <property type="evidence" value="ECO:0007669"/>
    <property type="project" value="UniProtKB-KW"/>
</dbReference>
<name>A0A5M6IUM1_9PROT</name>
<accession>A0A5M6IUM1</accession>
<dbReference type="AlphaFoldDB" id="A0A5M6IUM1"/>
<proteinExistence type="inferred from homology"/>
<evidence type="ECO:0000256" key="1">
    <source>
        <dbReference type="ARBA" id="ARBA00009528"/>
    </source>
</evidence>
<dbReference type="EMBL" id="VWPK01000015">
    <property type="protein sequence ID" value="KAA5612013.1"/>
    <property type="molecule type" value="Genomic_DNA"/>
</dbReference>
<evidence type="ECO:0000256" key="5">
    <source>
        <dbReference type="ARBA" id="ARBA00023211"/>
    </source>
</evidence>
<dbReference type="OrthoDB" id="9809354at2"/>
<reference evidence="7 8" key="1">
    <citation type="submission" date="2019-09" db="EMBL/GenBank/DDBJ databases">
        <title>Genome sequence of Rhodovastum atsumiense, a diverse member of the Acetobacteraceae family of non-sulfur purple photosynthetic bacteria.</title>
        <authorList>
            <person name="Meyer T."/>
            <person name="Kyndt J."/>
        </authorList>
    </citation>
    <scope>NUCLEOTIDE SEQUENCE [LARGE SCALE GENOMIC DNA]</scope>
    <source>
        <strain evidence="7 8">DSM 21279</strain>
    </source>
</reference>
<dbReference type="GO" id="GO:0070006">
    <property type="term" value="F:metalloaminopeptidase activity"/>
    <property type="evidence" value="ECO:0007669"/>
    <property type="project" value="InterPro"/>
</dbReference>
<organism evidence="7 8">
    <name type="scientific">Rhodovastum atsumiense</name>
    <dbReference type="NCBI Taxonomy" id="504468"/>
    <lineage>
        <taxon>Bacteria</taxon>
        <taxon>Pseudomonadati</taxon>
        <taxon>Pseudomonadota</taxon>
        <taxon>Alphaproteobacteria</taxon>
        <taxon>Acetobacterales</taxon>
        <taxon>Acetobacteraceae</taxon>
        <taxon>Rhodovastum</taxon>
    </lineage>
</organism>
<dbReference type="InterPro" id="IPR000819">
    <property type="entry name" value="Peptidase_M17_C"/>
</dbReference>